<evidence type="ECO:0000313" key="2">
    <source>
        <dbReference type="Proteomes" id="UP001196413"/>
    </source>
</evidence>
<accession>A0AAD5R089</accession>
<sequence length="74" mass="8418">MTECLVMHVVRKVLIRLALQHSPEVILKCPSLITIDIAKSYGRQDLWDDECEGMSRMLEALGFGQQKGFSESHK</sequence>
<dbReference type="EMBL" id="JAHQIW010005812">
    <property type="protein sequence ID" value="KAJ1367228.1"/>
    <property type="molecule type" value="Genomic_DNA"/>
</dbReference>
<dbReference type="Proteomes" id="UP001196413">
    <property type="component" value="Unassembled WGS sequence"/>
</dbReference>
<dbReference type="AlphaFoldDB" id="A0AAD5R089"/>
<comment type="caution">
    <text evidence="1">The sequence shown here is derived from an EMBL/GenBank/DDBJ whole genome shotgun (WGS) entry which is preliminary data.</text>
</comment>
<evidence type="ECO:0000313" key="1">
    <source>
        <dbReference type="EMBL" id="KAJ1367228.1"/>
    </source>
</evidence>
<protein>
    <submittedName>
        <fullName evidence="1">Uncharacterized protein</fullName>
    </submittedName>
</protein>
<proteinExistence type="predicted"/>
<keyword evidence="2" id="KW-1185">Reference proteome</keyword>
<organism evidence="1 2">
    <name type="scientific">Parelaphostrongylus tenuis</name>
    <name type="common">Meningeal worm</name>
    <dbReference type="NCBI Taxonomy" id="148309"/>
    <lineage>
        <taxon>Eukaryota</taxon>
        <taxon>Metazoa</taxon>
        <taxon>Ecdysozoa</taxon>
        <taxon>Nematoda</taxon>
        <taxon>Chromadorea</taxon>
        <taxon>Rhabditida</taxon>
        <taxon>Rhabditina</taxon>
        <taxon>Rhabditomorpha</taxon>
        <taxon>Strongyloidea</taxon>
        <taxon>Metastrongylidae</taxon>
        <taxon>Parelaphostrongylus</taxon>
    </lineage>
</organism>
<name>A0AAD5R089_PARTN</name>
<reference evidence="1" key="1">
    <citation type="submission" date="2021-06" db="EMBL/GenBank/DDBJ databases">
        <title>Parelaphostrongylus tenuis whole genome reference sequence.</title>
        <authorList>
            <person name="Garwood T.J."/>
            <person name="Larsen P.A."/>
            <person name="Fountain-Jones N.M."/>
            <person name="Garbe J.R."/>
            <person name="Macchietto M.G."/>
            <person name="Kania S.A."/>
            <person name="Gerhold R.W."/>
            <person name="Richards J.E."/>
            <person name="Wolf T.M."/>
        </authorList>
    </citation>
    <scope>NUCLEOTIDE SEQUENCE</scope>
    <source>
        <strain evidence="1">MNPRO001-30</strain>
        <tissue evidence="1">Meninges</tissue>
    </source>
</reference>
<gene>
    <name evidence="1" type="ORF">KIN20_028092</name>
</gene>